<feature type="non-terminal residue" evidence="7">
    <location>
        <position position="197"/>
    </location>
</feature>
<dbReference type="PROSITE" id="PS50950">
    <property type="entry name" value="ZF_THAP"/>
    <property type="match status" value="1"/>
</dbReference>
<evidence type="ECO:0000313" key="8">
    <source>
        <dbReference type="Proteomes" id="UP001516400"/>
    </source>
</evidence>
<gene>
    <name evidence="7" type="ORF">HHI36_008380</name>
</gene>
<evidence type="ECO:0000259" key="6">
    <source>
        <dbReference type="PROSITE" id="PS50950"/>
    </source>
</evidence>
<keyword evidence="3" id="KW-0862">Zinc</keyword>
<protein>
    <recommendedName>
        <fullName evidence="6">THAP-type domain-containing protein</fullName>
    </recommendedName>
</protein>
<keyword evidence="2 5" id="KW-0863">Zinc-finger</keyword>
<evidence type="ECO:0000256" key="1">
    <source>
        <dbReference type="ARBA" id="ARBA00022723"/>
    </source>
</evidence>
<evidence type="ECO:0000256" key="2">
    <source>
        <dbReference type="ARBA" id="ARBA00022771"/>
    </source>
</evidence>
<dbReference type="GO" id="GO:0008270">
    <property type="term" value="F:zinc ion binding"/>
    <property type="evidence" value="ECO:0007669"/>
    <property type="project" value="UniProtKB-KW"/>
</dbReference>
<dbReference type="InterPro" id="IPR006612">
    <property type="entry name" value="THAP_Znf"/>
</dbReference>
<sequence length="197" mass="22530">MSRVCCIESCNNKEGPAEKHNFFQFPKDEARKRKWEQVTDGVLKVPFISGTNKQDEENEKLINSVDFITYNDNMSMNATECDTAVCATETKVAVMNVIEINRKLFQKELLSIKTEDLPLHWIPCTLPRGILFIFTGDTFCYPTRSLLINWDMSFEIRGHNRLADFPQGPSEIHCLEDVKNLLCSISELHLCEGDGYG</sequence>
<evidence type="ECO:0000256" key="3">
    <source>
        <dbReference type="ARBA" id="ARBA00022833"/>
    </source>
</evidence>
<dbReference type="GO" id="GO:0003677">
    <property type="term" value="F:DNA binding"/>
    <property type="evidence" value="ECO:0007669"/>
    <property type="project" value="UniProtKB-UniRule"/>
</dbReference>
<dbReference type="EMBL" id="JABFTP020000021">
    <property type="protein sequence ID" value="KAL3269307.1"/>
    <property type="molecule type" value="Genomic_DNA"/>
</dbReference>
<accession>A0ABD2MSU1</accession>
<dbReference type="AlphaFoldDB" id="A0ABD2MSU1"/>
<keyword evidence="8" id="KW-1185">Reference proteome</keyword>
<name>A0ABD2MSU1_9CUCU</name>
<dbReference type="Pfam" id="PF05485">
    <property type="entry name" value="THAP"/>
    <property type="match status" value="1"/>
</dbReference>
<dbReference type="SUPFAM" id="SSF57716">
    <property type="entry name" value="Glucocorticoid receptor-like (DNA-binding domain)"/>
    <property type="match status" value="1"/>
</dbReference>
<keyword evidence="4 5" id="KW-0238">DNA-binding</keyword>
<evidence type="ECO:0000256" key="5">
    <source>
        <dbReference type="PROSITE-ProRule" id="PRU00309"/>
    </source>
</evidence>
<comment type="caution">
    <text evidence="7">The sequence shown here is derived from an EMBL/GenBank/DDBJ whole genome shotgun (WGS) entry which is preliminary data.</text>
</comment>
<reference evidence="7 8" key="1">
    <citation type="journal article" date="2021" name="BMC Biol.">
        <title>Horizontally acquired antibacterial genes associated with adaptive radiation of ladybird beetles.</title>
        <authorList>
            <person name="Li H.S."/>
            <person name="Tang X.F."/>
            <person name="Huang Y.H."/>
            <person name="Xu Z.Y."/>
            <person name="Chen M.L."/>
            <person name="Du X.Y."/>
            <person name="Qiu B.Y."/>
            <person name="Chen P.T."/>
            <person name="Zhang W."/>
            <person name="Slipinski A."/>
            <person name="Escalona H.E."/>
            <person name="Waterhouse R.M."/>
            <person name="Zwick A."/>
            <person name="Pang H."/>
        </authorList>
    </citation>
    <scope>NUCLEOTIDE SEQUENCE [LARGE SCALE GENOMIC DNA]</scope>
    <source>
        <strain evidence="7">SYSU2018</strain>
    </source>
</reference>
<proteinExistence type="predicted"/>
<evidence type="ECO:0000313" key="7">
    <source>
        <dbReference type="EMBL" id="KAL3269307.1"/>
    </source>
</evidence>
<keyword evidence="1" id="KW-0479">Metal-binding</keyword>
<dbReference type="Proteomes" id="UP001516400">
    <property type="component" value="Unassembled WGS sequence"/>
</dbReference>
<evidence type="ECO:0000256" key="4">
    <source>
        <dbReference type="ARBA" id="ARBA00023125"/>
    </source>
</evidence>
<organism evidence="7 8">
    <name type="scientific">Cryptolaemus montrouzieri</name>
    <dbReference type="NCBI Taxonomy" id="559131"/>
    <lineage>
        <taxon>Eukaryota</taxon>
        <taxon>Metazoa</taxon>
        <taxon>Ecdysozoa</taxon>
        <taxon>Arthropoda</taxon>
        <taxon>Hexapoda</taxon>
        <taxon>Insecta</taxon>
        <taxon>Pterygota</taxon>
        <taxon>Neoptera</taxon>
        <taxon>Endopterygota</taxon>
        <taxon>Coleoptera</taxon>
        <taxon>Polyphaga</taxon>
        <taxon>Cucujiformia</taxon>
        <taxon>Coccinelloidea</taxon>
        <taxon>Coccinellidae</taxon>
        <taxon>Scymninae</taxon>
        <taxon>Scymnini</taxon>
        <taxon>Cryptolaemus</taxon>
    </lineage>
</organism>
<feature type="domain" description="THAP-type" evidence="6">
    <location>
        <begin position="1"/>
        <end position="85"/>
    </location>
</feature>